<dbReference type="InterPro" id="IPR048859">
    <property type="entry name" value="BTBD16_C"/>
</dbReference>
<dbReference type="Pfam" id="PF21059">
    <property type="entry name" value="BTBD16_C"/>
    <property type="match status" value="1"/>
</dbReference>
<dbReference type="AlphaFoldDB" id="A0AAN9BS33"/>
<evidence type="ECO:0000313" key="5">
    <source>
        <dbReference type="EMBL" id="KAK7111038.1"/>
    </source>
</evidence>
<protein>
    <recommendedName>
        <fullName evidence="1">BTB/POZ domain-containing protein 16</fullName>
    </recommendedName>
</protein>
<dbReference type="CDD" id="cd18492">
    <property type="entry name" value="BACK_BTBD16"/>
    <property type="match status" value="1"/>
</dbReference>
<dbReference type="InterPro" id="IPR011333">
    <property type="entry name" value="SKP1/BTB/POZ_sf"/>
</dbReference>
<evidence type="ECO:0000256" key="1">
    <source>
        <dbReference type="ARBA" id="ARBA00016271"/>
    </source>
</evidence>
<gene>
    <name evidence="5" type="ORF">V1264_014820</name>
</gene>
<feature type="domain" description="BTBDG BTB/POZ" evidence="4">
    <location>
        <begin position="290"/>
        <end position="382"/>
    </location>
</feature>
<dbReference type="InterPro" id="IPR056426">
    <property type="entry name" value="BTB_BTBDG"/>
</dbReference>
<proteinExistence type="predicted"/>
<evidence type="ECO:0000259" key="4">
    <source>
        <dbReference type="Pfam" id="PF23998"/>
    </source>
</evidence>
<keyword evidence="6" id="KW-1185">Reference proteome</keyword>
<sequence>MADVSSSLPQLHSQIRVTNSYIPAFPPKVPKRTASYSRFLQEAPYSALSGVNVDGRVPERFNVLPRCRERRQVGQSNRWRLPECLYSDLLGKSQALKAINMPYNSTMVRIITAESPKSCTNMETNAPYSFRRPQTTPNVSSSREQPVTTSSSITNRDGRLSFSTAKLPTRAKSCLPTPPGPVEKYVPKSARMATPKDIFLYHSKKSMSFEGPAEQHRKYDILLKCMGMDWELHRPFLQKAESLALQLKEVEDPSQQHYYRSPVSKTLDTYVSHSNFYSNEYKNNGKAAKAAATQAKAKGKKEDEGVKPLDHPAHISEKRVGSMSVLTLEIDDPLVTKRAMAIALGNLYHDDLDVDLNDVAGVLAAAAALGFKQLMEGCGNIMLKSINYRTVCRYYLAASKYHQEHVVLACERWLELNIIPQLSLQIQLREMSMELLQKILKSSRLFVYSEFSVFRTLAYWLFLQLNPDLQLMPTHTTVLSFFNSLPKIVSILETDEGHIYLPLFQSLRLHGITDTTNIQDMQMMNILPQAWLISLLSQHYHALQGGGDMSSVKDFHSGAVRQGFIVDDEPHYHSEVLSLHGFHFELKAVREDAATKTYVISMERLKPGDPILSFRQCERHTFSMRPDREVQYCLTVQCLDKGQHLMHTTGTITHKFGLGPKTCRSQVLTLKNLKEPIYVTYALLFPPS</sequence>
<dbReference type="InterPro" id="IPR042833">
    <property type="entry name" value="BTBD16"/>
</dbReference>
<dbReference type="Pfam" id="PF23998">
    <property type="entry name" value="BTB_BTBDG"/>
    <property type="match status" value="1"/>
</dbReference>
<feature type="domain" description="BTB/POZ" evidence="3">
    <location>
        <begin position="560"/>
        <end position="667"/>
    </location>
</feature>
<name>A0AAN9BS33_9CAEN</name>
<dbReference type="EMBL" id="JBAMIC010000003">
    <property type="protein sequence ID" value="KAK7111038.1"/>
    <property type="molecule type" value="Genomic_DNA"/>
</dbReference>
<feature type="region of interest" description="Disordered" evidence="2">
    <location>
        <begin position="123"/>
        <end position="156"/>
    </location>
</feature>
<dbReference type="Gene3D" id="3.30.710.10">
    <property type="entry name" value="Potassium Channel Kv1.1, Chain A"/>
    <property type="match status" value="1"/>
</dbReference>
<dbReference type="PANTHER" id="PTHR46843">
    <property type="entry name" value="BTB/POZ DOMAIN-CONTAINING PROTEIN 16"/>
    <property type="match status" value="1"/>
</dbReference>
<organism evidence="5 6">
    <name type="scientific">Littorina saxatilis</name>
    <dbReference type="NCBI Taxonomy" id="31220"/>
    <lineage>
        <taxon>Eukaryota</taxon>
        <taxon>Metazoa</taxon>
        <taxon>Spiralia</taxon>
        <taxon>Lophotrochozoa</taxon>
        <taxon>Mollusca</taxon>
        <taxon>Gastropoda</taxon>
        <taxon>Caenogastropoda</taxon>
        <taxon>Littorinimorpha</taxon>
        <taxon>Littorinoidea</taxon>
        <taxon>Littorinidae</taxon>
        <taxon>Littorina</taxon>
    </lineage>
</organism>
<evidence type="ECO:0000259" key="3">
    <source>
        <dbReference type="Pfam" id="PF21059"/>
    </source>
</evidence>
<accession>A0AAN9BS33</accession>
<dbReference type="PANTHER" id="PTHR46843:SF1">
    <property type="entry name" value="BTB_POZ DOMAIN-CONTAINING PROTEIN 16"/>
    <property type="match status" value="1"/>
</dbReference>
<evidence type="ECO:0000256" key="2">
    <source>
        <dbReference type="SAM" id="MobiDB-lite"/>
    </source>
</evidence>
<reference evidence="5 6" key="1">
    <citation type="submission" date="2024-02" db="EMBL/GenBank/DDBJ databases">
        <title>Chromosome-scale genome assembly of the rough periwinkle Littorina saxatilis.</title>
        <authorList>
            <person name="De Jode A."/>
            <person name="Faria R."/>
            <person name="Formenti G."/>
            <person name="Sims Y."/>
            <person name="Smith T.P."/>
            <person name="Tracey A."/>
            <person name="Wood J.M.D."/>
            <person name="Zagrodzka Z.B."/>
            <person name="Johannesson K."/>
            <person name="Butlin R.K."/>
            <person name="Leder E.H."/>
        </authorList>
    </citation>
    <scope>NUCLEOTIDE SEQUENCE [LARGE SCALE GENOMIC DNA]</scope>
    <source>
        <strain evidence="5">Snail1</strain>
        <tissue evidence="5">Muscle</tissue>
    </source>
</reference>
<dbReference type="Proteomes" id="UP001374579">
    <property type="component" value="Unassembled WGS sequence"/>
</dbReference>
<comment type="caution">
    <text evidence="5">The sequence shown here is derived from an EMBL/GenBank/DDBJ whole genome shotgun (WGS) entry which is preliminary data.</text>
</comment>
<evidence type="ECO:0000313" key="6">
    <source>
        <dbReference type="Proteomes" id="UP001374579"/>
    </source>
</evidence>